<proteinExistence type="predicted"/>
<feature type="region of interest" description="Disordered" evidence="1">
    <location>
        <begin position="120"/>
        <end position="148"/>
    </location>
</feature>
<dbReference type="AlphaFoldDB" id="A0A1Y1XG02"/>
<reference evidence="2 3" key="2">
    <citation type="submission" date="2016-08" db="EMBL/GenBank/DDBJ databases">
        <title>Pervasive Adenine N6-methylation of Active Genes in Fungi.</title>
        <authorList>
            <consortium name="DOE Joint Genome Institute"/>
            <person name="Mondo S.J."/>
            <person name="Dannebaum R.O."/>
            <person name="Kuo R.C."/>
            <person name="Labutti K."/>
            <person name="Haridas S."/>
            <person name="Kuo A."/>
            <person name="Salamov A."/>
            <person name="Ahrendt S.R."/>
            <person name="Lipzen A."/>
            <person name="Sullivan W."/>
            <person name="Andreopoulos W.B."/>
            <person name="Clum A."/>
            <person name="Lindquist E."/>
            <person name="Daum C."/>
            <person name="Ramamoorthy G.K."/>
            <person name="Gryganskyi A."/>
            <person name="Culley D."/>
            <person name="Magnuson J.K."/>
            <person name="James T.Y."/>
            <person name="O'Malley M.A."/>
            <person name="Stajich J.E."/>
            <person name="Spatafora J.W."/>
            <person name="Visel A."/>
            <person name="Grigoriev I.V."/>
        </authorList>
    </citation>
    <scope>NUCLEOTIDE SEQUENCE [LARGE SCALE GENOMIC DNA]</scope>
    <source>
        <strain evidence="2 3">S4</strain>
    </source>
</reference>
<protein>
    <submittedName>
        <fullName evidence="2">Uncharacterized protein</fullName>
    </submittedName>
</protein>
<dbReference type="Proteomes" id="UP000193944">
    <property type="component" value="Unassembled WGS sequence"/>
</dbReference>
<comment type="caution">
    <text evidence="2">The sequence shown here is derived from an EMBL/GenBank/DDBJ whole genome shotgun (WGS) entry which is preliminary data.</text>
</comment>
<keyword evidence="3" id="KW-1185">Reference proteome</keyword>
<name>A0A1Y1XG02_9FUNG</name>
<sequence>MPKFSLRKNTGYSAKSDEEMEMNQEDSVQQLRIEASQACNSLAEGLEQLSNETSQACSNIMSGVNQGFVSKDDLQCYHQEVMKQFQSYERANNEIMNFLESLKKATLYFKRELTQRERLYPGATASTSEQPTPVATTSAPQATFDDNASTTTRFDVDNDVIMRTAFPYTVAQVPEPGLFYGDISEIELFCQLCGDTFKTYPCKLWPEEAKINFVQSRLRGAARSWYQTKYPIGTIPSSLWTLLGELKRAFPDVVNRKLKKIKLANVTNTRNYRVGLLVKL</sequence>
<evidence type="ECO:0000313" key="3">
    <source>
        <dbReference type="Proteomes" id="UP000193944"/>
    </source>
</evidence>
<reference evidence="2 3" key="1">
    <citation type="submission" date="2016-08" db="EMBL/GenBank/DDBJ databases">
        <title>A Parts List for Fungal Cellulosomes Revealed by Comparative Genomics.</title>
        <authorList>
            <consortium name="DOE Joint Genome Institute"/>
            <person name="Haitjema C.H."/>
            <person name="Gilmore S.P."/>
            <person name="Henske J.K."/>
            <person name="Solomon K.V."/>
            <person name="De Groot R."/>
            <person name="Kuo A."/>
            <person name="Mondo S.J."/>
            <person name="Salamov A.A."/>
            <person name="Labutti K."/>
            <person name="Zhao Z."/>
            <person name="Chiniquy J."/>
            <person name="Barry K."/>
            <person name="Brewer H.M."/>
            <person name="Purvine S.O."/>
            <person name="Wright A.T."/>
            <person name="Boxma B."/>
            <person name="Van Alen T."/>
            <person name="Hackstein J.H."/>
            <person name="Baker S.E."/>
            <person name="Grigoriev I.V."/>
            <person name="O'Malley M.A."/>
        </authorList>
    </citation>
    <scope>NUCLEOTIDE SEQUENCE [LARGE SCALE GENOMIC DNA]</scope>
    <source>
        <strain evidence="2 3">S4</strain>
    </source>
</reference>
<organism evidence="2 3">
    <name type="scientific">Anaeromyces robustus</name>
    <dbReference type="NCBI Taxonomy" id="1754192"/>
    <lineage>
        <taxon>Eukaryota</taxon>
        <taxon>Fungi</taxon>
        <taxon>Fungi incertae sedis</taxon>
        <taxon>Chytridiomycota</taxon>
        <taxon>Chytridiomycota incertae sedis</taxon>
        <taxon>Neocallimastigomycetes</taxon>
        <taxon>Neocallimastigales</taxon>
        <taxon>Neocallimastigaceae</taxon>
        <taxon>Anaeromyces</taxon>
    </lineage>
</organism>
<accession>A0A1Y1XG02</accession>
<evidence type="ECO:0000313" key="2">
    <source>
        <dbReference type="EMBL" id="ORX84622.1"/>
    </source>
</evidence>
<dbReference type="STRING" id="1754192.A0A1Y1XG02"/>
<evidence type="ECO:0000256" key="1">
    <source>
        <dbReference type="SAM" id="MobiDB-lite"/>
    </source>
</evidence>
<feature type="compositionally biased region" description="Polar residues" evidence="1">
    <location>
        <begin position="124"/>
        <end position="148"/>
    </location>
</feature>
<feature type="region of interest" description="Disordered" evidence="1">
    <location>
        <begin position="1"/>
        <end position="22"/>
    </location>
</feature>
<dbReference type="EMBL" id="MCFG01000049">
    <property type="protein sequence ID" value="ORX84622.1"/>
    <property type="molecule type" value="Genomic_DNA"/>
</dbReference>
<gene>
    <name evidence="2" type="ORF">BCR32DRAFT_277013</name>
</gene>